<organism evidence="2 3">
    <name type="scientific">Enterococcus casseliflavus</name>
    <name type="common">Enterococcus flavescens</name>
    <dbReference type="NCBI Taxonomy" id="37734"/>
    <lineage>
        <taxon>Bacteria</taxon>
        <taxon>Bacillati</taxon>
        <taxon>Bacillota</taxon>
        <taxon>Bacilli</taxon>
        <taxon>Lactobacillales</taxon>
        <taxon>Enterococcaceae</taxon>
        <taxon>Enterococcus</taxon>
    </lineage>
</organism>
<name>A0AAW8UMK3_ENTCA</name>
<evidence type="ECO:0000313" key="2">
    <source>
        <dbReference type="EMBL" id="MDT2965419.1"/>
    </source>
</evidence>
<evidence type="ECO:0000313" key="3">
    <source>
        <dbReference type="Proteomes" id="UP001268896"/>
    </source>
</evidence>
<dbReference type="EMBL" id="JARQDV010000007">
    <property type="protein sequence ID" value="MDT2965419.1"/>
    <property type="molecule type" value="Genomic_DNA"/>
</dbReference>
<dbReference type="AlphaFoldDB" id="A0AAW8UMK3"/>
<protein>
    <submittedName>
        <fullName evidence="2">Uncharacterized protein</fullName>
    </submittedName>
</protein>
<reference evidence="2" key="1">
    <citation type="submission" date="2023-03" db="EMBL/GenBank/DDBJ databases">
        <authorList>
            <person name="Shen W."/>
            <person name="Cai J."/>
        </authorList>
    </citation>
    <scope>NUCLEOTIDE SEQUENCE</scope>
    <source>
        <strain evidence="2">K72-2</strain>
    </source>
</reference>
<proteinExistence type="predicted"/>
<dbReference type="RefSeq" id="WP_208773695.1">
    <property type="nucleotide sequence ID" value="NZ_CP053180.1"/>
</dbReference>
<comment type="caution">
    <text evidence="2">The sequence shown here is derived from an EMBL/GenBank/DDBJ whole genome shotgun (WGS) entry which is preliminary data.</text>
</comment>
<evidence type="ECO:0000256" key="1">
    <source>
        <dbReference type="SAM" id="MobiDB-lite"/>
    </source>
</evidence>
<gene>
    <name evidence="2" type="ORF">P7I32_12445</name>
</gene>
<feature type="region of interest" description="Disordered" evidence="1">
    <location>
        <begin position="107"/>
        <end position="126"/>
    </location>
</feature>
<feature type="compositionally biased region" description="Basic and acidic residues" evidence="1">
    <location>
        <begin position="110"/>
        <end position="126"/>
    </location>
</feature>
<sequence length="145" mass="17317">MSKKRTPVFLDTEHEDALKELKTYLPVDEDIKDSPMIRYALLELLNRVRKEINFEKKVLDSLSLLEIMTNAKLEQDHTKIQDFFSSDVYQEAVTMSKKVVRNKNYRFKNRKDESKKEEKKKVKSVQEDVKKERDFNDIVSQYLPK</sequence>
<dbReference type="Proteomes" id="UP001268896">
    <property type="component" value="Unassembled WGS sequence"/>
</dbReference>
<accession>A0AAW8UMK3</accession>